<feature type="domain" description="ATP-citrate synthase/succinyl-CoA ligase C-terminal" evidence="1">
    <location>
        <begin position="294"/>
        <end position="422"/>
    </location>
</feature>
<organism evidence="2 3">
    <name type="scientific">Carnobacterium iners</name>
    <dbReference type="NCBI Taxonomy" id="1073423"/>
    <lineage>
        <taxon>Bacteria</taxon>
        <taxon>Bacillati</taxon>
        <taxon>Bacillota</taxon>
        <taxon>Bacilli</taxon>
        <taxon>Lactobacillales</taxon>
        <taxon>Carnobacteriaceae</taxon>
        <taxon>Carnobacterium</taxon>
    </lineage>
</organism>
<dbReference type="STRING" id="1073423.SAMN04488700_1705"/>
<keyword evidence="2" id="KW-0436">Ligase</keyword>
<evidence type="ECO:0000313" key="3">
    <source>
        <dbReference type="Proteomes" id="UP000193435"/>
    </source>
</evidence>
<accession>A0A1X7NAU4</accession>
<evidence type="ECO:0000259" key="1">
    <source>
        <dbReference type="Pfam" id="PF00549"/>
    </source>
</evidence>
<sequence length="429" mass="47434">MIVFNQINENTYCDSVTLVVISNKLSFIEGIKTALVMMGTTYNKQLMRQSGLLTEQGEKAQATDLIIGLEGEHDEAVQKALSIVMAELGYSKDPESRAFLTNRLKGNIGLIGTAGAGLREIAAIIAKNNSGITQIIKIEQKKVEEVIIKNELLKGLNSLKEDKETKIILIAAKLFHDDVMKEIITAIKNIAKPVVTCFLGGAPTLVEESGALAMGTLEDAAHAAIKLANGKEVEKINFTLADNQLKEWILQESCQLKTNQLFIRGLFLSQPHFYESLFIMKEKKFPIYSNIVSKDTMSLEKVTISKNHTLLHLTENQFTQNLSDNALRLERISEEAKKEDVAVILLDLIINCSTHEDFTQELSQAIQEAKKSAVDEGRYLCVVASVCGIDRGSQNIMKQEELLRQAGAIVMPSNAQATRLAILITENSR</sequence>
<protein>
    <submittedName>
        <fullName evidence="2">CoA-ligase</fullName>
    </submittedName>
</protein>
<gene>
    <name evidence="2" type="ORF">SAMN04488700_1705</name>
</gene>
<dbReference type="EMBL" id="FXBJ01000002">
    <property type="protein sequence ID" value="SMH34725.1"/>
    <property type="molecule type" value="Genomic_DNA"/>
</dbReference>
<dbReference type="Proteomes" id="UP000193435">
    <property type="component" value="Unassembled WGS sequence"/>
</dbReference>
<dbReference type="InterPro" id="IPR005811">
    <property type="entry name" value="SUCC_ACL_C"/>
</dbReference>
<dbReference type="RefSeq" id="WP_085559826.1">
    <property type="nucleotide sequence ID" value="NZ_FOAH01000005.1"/>
</dbReference>
<name>A0A1X7NAU4_9LACT</name>
<dbReference type="Pfam" id="PF00549">
    <property type="entry name" value="Ligase_CoA"/>
    <property type="match status" value="1"/>
</dbReference>
<reference evidence="2 3" key="1">
    <citation type="submission" date="2017-04" db="EMBL/GenBank/DDBJ databases">
        <authorList>
            <person name="Afonso C.L."/>
            <person name="Miller P.J."/>
            <person name="Scott M.A."/>
            <person name="Spackman E."/>
            <person name="Goraichik I."/>
            <person name="Dimitrov K.M."/>
            <person name="Suarez D.L."/>
            <person name="Swayne D.E."/>
        </authorList>
    </citation>
    <scope>NUCLEOTIDE SEQUENCE [LARGE SCALE GENOMIC DNA]</scope>
    <source>
        <strain evidence="2 3">LMG26642</strain>
    </source>
</reference>
<dbReference type="GO" id="GO:0016874">
    <property type="term" value="F:ligase activity"/>
    <property type="evidence" value="ECO:0007669"/>
    <property type="project" value="UniProtKB-KW"/>
</dbReference>
<dbReference type="AlphaFoldDB" id="A0A1X7NAU4"/>
<evidence type="ECO:0000313" key="2">
    <source>
        <dbReference type="EMBL" id="SMH34725.1"/>
    </source>
</evidence>
<keyword evidence="3" id="KW-1185">Reference proteome</keyword>
<dbReference type="Gene3D" id="3.40.50.261">
    <property type="entry name" value="Succinyl-CoA synthetase domains"/>
    <property type="match status" value="2"/>
</dbReference>
<proteinExistence type="predicted"/>
<dbReference type="SUPFAM" id="SSF52210">
    <property type="entry name" value="Succinyl-CoA synthetase domains"/>
    <property type="match status" value="1"/>
</dbReference>
<dbReference type="InterPro" id="IPR016102">
    <property type="entry name" value="Succinyl-CoA_synth-like"/>
</dbReference>